<dbReference type="Gene3D" id="3.40.50.720">
    <property type="entry name" value="NAD(P)-binding Rossmann-like Domain"/>
    <property type="match status" value="1"/>
</dbReference>
<reference evidence="2" key="1">
    <citation type="journal article" date="2014" name="Nat. Commun.">
        <title>Multiple recent horizontal transfers of a large genomic region in cheese making fungi.</title>
        <authorList>
            <person name="Cheeseman K."/>
            <person name="Ropars J."/>
            <person name="Renault P."/>
            <person name="Dupont J."/>
            <person name="Gouzy J."/>
            <person name="Branca A."/>
            <person name="Abraham A.L."/>
            <person name="Ceppi M."/>
            <person name="Conseiller E."/>
            <person name="Debuchy R."/>
            <person name="Malagnac F."/>
            <person name="Goarin A."/>
            <person name="Silar P."/>
            <person name="Lacoste S."/>
            <person name="Sallet E."/>
            <person name="Bensimon A."/>
            <person name="Giraud T."/>
            <person name="Brygoo Y."/>
        </authorList>
    </citation>
    <scope>NUCLEOTIDE SEQUENCE [LARGE SCALE GENOMIC DNA]</scope>
    <source>
        <strain evidence="2">FM164</strain>
    </source>
</reference>
<dbReference type="SUPFAM" id="SSF51735">
    <property type="entry name" value="NAD(P)-binding Rossmann-fold domains"/>
    <property type="match status" value="1"/>
</dbReference>
<dbReference type="STRING" id="1365484.W6PRH0"/>
<dbReference type="GO" id="GO:0016491">
    <property type="term" value="F:oxidoreductase activity"/>
    <property type="evidence" value="ECO:0007669"/>
    <property type="project" value="InterPro"/>
</dbReference>
<dbReference type="PANTHER" id="PTHR45033">
    <property type="match status" value="1"/>
</dbReference>
<dbReference type="EMBL" id="HG792015">
    <property type="protein sequence ID" value="CDM26341.1"/>
    <property type="molecule type" value="Genomic_DNA"/>
</dbReference>
<dbReference type="AlphaFoldDB" id="W6PRH0"/>
<name>W6PRH0_PENRF</name>
<dbReference type="Proteomes" id="UP000030686">
    <property type="component" value="Unassembled WGS sequence"/>
</dbReference>
<gene>
    <name evidence="2" type="ORF">PROQFM164_S01g000150</name>
</gene>
<dbReference type="InterPro" id="IPR011032">
    <property type="entry name" value="GroES-like_sf"/>
</dbReference>
<dbReference type="OMA" id="EAYQYLS"/>
<dbReference type="Gene3D" id="3.90.180.10">
    <property type="entry name" value="Medium-chain alcohol dehydrogenases, catalytic domain"/>
    <property type="match status" value="1"/>
</dbReference>
<dbReference type="InterPro" id="IPR052711">
    <property type="entry name" value="Zinc_ADH-like"/>
</dbReference>
<dbReference type="PANTHER" id="PTHR45033:SF2">
    <property type="entry name" value="ZINC-TYPE ALCOHOL DEHYDROGENASE-LIKE PROTEIN C1773.06C"/>
    <property type="match status" value="1"/>
</dbReference>
<dbReference type="SMART" id="SM00829">
    <property type="entry name" value="PKS_ER"/>
    <property type="match status" value="1"/>
</dbReference>
<dbReference type="Pfam" id="PF08240">
    <property type="entry name" value="ADH_N"/>
    <property type="match status" value="1"/>
</dbReference>
<keyword evidence="3" id="KW-1185">Reference proteome</keyword>
<dbReference type="InterPro" id="IPR036291">
    <property type="entry name" value="NAD(P)-bd_dom_sf"/>
</dbReference>
<evidence type="ECO:0000313" key="2">
    <source>
        <dbReference type="EMBL" id="CDM26341.1"/>
    </source>
</evidence>
<proteinExistence type="predicted"/>
<feature type="domain" description="Enoyl reductase (ER)" evidence="1">
    <location>
        <begin position="35"/>
        <end position="363"/>
    </location>
</feature>
<protein>
    <submittedName>
        <fullName evidence="2">Alcohol dehydrogenase superfamily, zinc-type</fullName>
    </submittedName>
</protein>
<dbReference type="Pfam" id="PF00107">
    <property type="entry name" value="ADH_zinc_N"/>
    <property type="match status" value="1"/>
</dbReference>
<dbReference type="CDD" id="cd08276">
    <property type="entry name" value="MDR7"/>
    <property type="match status" value="1"/>
</dbReference>
<dbReference type="SUPFAM" id="SSF50129">
    <property type="entry name" value="GroES-like"/>
    <property type="match status" value="1"/>
</dbReference>
<dbReference type="InterPro" id="IPR013154">
    <property type="entry name" value="ADH-like_N"/>
</dbReference>
<evidence type="ECO:0000313" key="3">
    <source>
        <dbReference type="Proteomes" id="UP000030686"/>
    </source>
</evidence>
<accession>W6PRH0</accession>
<evidence type="ECO:0000259" key="1">
    <source>
        <dbReference type="SMART" id="SM00829"/>
    </source>
</evidence>
<dbReference type="InterPro" id="IPR013149">
    <property type="entry name" value="ADH-like_C"/>
</dbReference>
<dbReference type="InterPro" id="IPR020843">
    <property type="entry name" value="ER"/>
</dbReference>
<dbReference type="OrthoDB" id="9930022at2759"/>
<organism evidence="2 3">
    <name type="scientific">Penicillium roqueforti (strain FM164)</name>
    <dbReference type="NCBI Taxonomy" id="1365484"/>
    <lineage>
        <taxon>Eukaryota</taxon>
        <taxon>Fungi</taxon>
        <taxon>Dikarya</taxon>
        <taxon>Ascomycota</taxon>
        <taxon>Pezizomycotina</taxon>
        <taxon>Eurotiomycetes</taxon>
        <taxon>Eurotiomycetidae</taxon>
        <taxon>Eurotiales</taxon>
        <taxon>Aspergillaceae</taxon>
        <taxon>Penicillium</taxon>
    </lineage>
</organism>
<sequence>MTSGRSNAGQYANLNIRSAMGSLTTNEWRVEKQTGFDGLHFSKNVPIPDLGPNDVLVRFHAASINYRDLIIATGEYRYPTNANIIPGSDGAGTVEATGSRVSRFHVGDKVITLFNQGHHAGPLDQRSMKTALGGLLDGTFRQRGVFSEEGLVAMPPNLSFLEASTLTCAGLTAWNALYGSADHPLRPGDVVLTQGSGGVSLFGIQFAKAAGATVIATTSSDEKAVRLKELGADHVINYKTTTDWGKTAKSLTPEKAGVSHILEVGGPGTLRQSLAAIKIAGLITGIGYVSKSGDQPTLLESFSAKCTVQSIVVGSRAQFEQMNRAVEAHNIHPVMDQKTFRLEDLKSAYQYMSEQRHFGKVGIKID</sequence>